<keyword evidence="1" id="KW-0812">Transmembrane</keyword>
<feature type="domain" description="Guanylate cyclase" evidence="2">
    <location>
        <begin position="241"/>
        <end position="367"/>
    </location>
</feature>
<dbReference type="RefSeq" id="WP_382406440.1">
    <property type="nucleotide sequence ID" value="NZ_JBHSGU010000002.1"/>
</dbReference>
<accession>A0ABV9LVP8</accession>
<dbReference type="Proteomes" id="UP001595897">
    <property type="component" value="Unassembled WGS sequence"/>
</dbReference>
<keyword evidence="1" id="KW-1133">Transmembrane helix</keyword>
<keyword evidence="1" id="KW-0472">Membrane</keyword>
<name>A0ABV9LVP8_9ALTE</name>
<dbReference type="Pfam" id="PF00211">
    <property type="entry name" value="Guanylate_cyc"/>
    <property type="match status" value="1"/>
</dbReference>
<keyword evidence="4" id="KW-1185">Reference proteome</keyword>
<proteinExistence type="predicted"/>
<evidence type="ECO:0000256" key="1">
    <source>
        <dbReference type="SAM" id="Phobius"/>
    </source>
</evidence>
<dbReference type="CDD" id="cd07302">
    <property type="entry name" value="CHD"/>
    <property type="match status" value="1"/>
</dbReference>
<protein>
    <submittedName>
        <fullName evidence="3">Adenylate/guanylate cyclase domain-containing protein</fullName>
        <ecNumber evidence="3">4.6.1.-</ecNumber>
    </submittedName>
</protein>
<dbReference type="PANTHER" id="PTHR45655">
    <property type="entry name" value="GUANYLATE CYCLASE SOLUBLE SUBUNIT BETA-2"/>
    <property type="match status" value="1"/>
</dbReference>
<gene>
    <name evidence="3" type="ORF">ACFO4O_05880</name>
</gene>
<feature type="transmembrane region" description="Helical" evidence="1">
    <location>
        <begin position="158"/>
        <end position="181"/>
    </location>
</feature>
<dbReference type="PROSITE" id="PS50125">
    <property type="entry name" value="GUANYLATE_CYCLASE_2"/>
    <property type="match status" value="1"/>
</dbReference>
<feature type="transmembrane region" description="Helical" evidence="1">
    <location>
        <begin position="52"/>
        <end position="75"/>
    </location>
</feature>
<dbReference type="GO" id="GO:0016829">
    <property type="term" value="F:lyase activity"/>
    <property type="evidence" value="ECO:0007669"/>
    <property type="project" value="UniProtKB-KW"/>
</dbReference>
<dbReference type="InterPro" id="IPR001054">
    <property type="entry name" value="A/G_cyclase"/>
</dbReference>
<evidence type="ECO:0000313" key="4">
    <source>
        <dbReference type="Proteomes" id="UP001595897"/>
    </source>
</evidence>
<keyword evidence="3" id="KW-0456">Lyase</keyword>
<feature type="transmembrane region" description="Helical" evidence="1">
    <location>
        <begin position="130"/>
        <end position="152"/>
    </location>
</feature>
<dbReference type="SMART" id="SM00044">
    <property type="entry name" value="CYCc"/>
    <property type="match status" value="1"/>
</dbReference>
<feature type="transmembrane region" description="Helical" evidence="1">
    <location>
        <begin position="107"/>
        <end position="123"/>
    </location>
</feature>
<dbReference type="PANTHER" id="PTHR45655:SF13">
    <property type="entry name" value="SOLUBLE GUANYLATE CYCLASE GCY-32-RELATED"/>
    <property type="match status" value="1"/>
</dbReference>
<dbReference type="EMBL" id="JBHSGU010000002">
    <property type="protein sequence ID" value="MFC4699685.1"/>
    <property type="molecule type" value="Genomic_DNA"/>
</dbReference>
<evidence type="ECO:0000313" key="3">
    <source>
        <dbReference type="EMBL" id="MFC4699685.1"/>
    </source>
</evidence>
<dbReference type="Gene3D" id="3.30.70.1230">
    <property type="entry name" value="Nucleotide cyclase"/>
    <property type="match status" value="1"/>
</dbReference>
<feature type="transmembrane region" description="Helical" evidence="1">
    <location>
        <begin position="28"/>
        <end position="46"/>
    </location>
</feature>
<reference evidence="4" key="1">
    <citation type="journal article" date="2019" name="Int. J. Syst. Evol. Microbiol.">
        <title>The Global Catalogue of Microorganisms (GCM) 10K type strain sequencing project: providing services to taxonomists for standard genome sequencing and annotation.</title>
        <authorList>
            <consortium name="The Broad Institute Genomics Platform"/>
            <consortium name="The Broad Institute Genome Sequencing Center for Infectious Disease"/>
            <person name="Wu L."/>
            <person name="Ma J."/>
        </authorList>
    </citation>
    <scope>NUCLEOTIDE SEQUENCE [LARGE SCALE GENOMIC DNA]</scope>
    <source>
        <strain evidence="4">KACC 12507</strain>
    </source>
</reference>
<dbReference type="EC" id="4.6.1.-" evidence="3"/>
<sequence>MFHRDLNTFTFNKTEHLMYSRRAVMRKVSYVLILLAALQCAKLLFFDGLNSANVALHVVSTVAHIISFGLCIVLFRLKRFDIGKWLLQFSFLSFVTSAGFLWQADMGLHYFYLIALFVTGFMFNERETKFFIAISALNITLFLLFTHLNIHVFSTSDAYPIVTMLNSAILGLSCFACAWIVRRMTLSNWKKAQNFTQSQDNVVYKVFPERTAGSLISLNNAIGNSSRKSGAQDLMYKTPMTVVFMDIVNSRTYENEVGSNAYAQLVRDLFLRFDDVVRKAGSLRIKTQGDQYIFVCELKEGKHEARVCRTLSLIRKMHLMFEDFTKDTGLALRCGVATGEVSAGMVNLKRPCFDVWGQSVVVASRLEKSCSPMHVHCDKRTYELAQERFFFSPPAVWNFKGLGQTMTYHMALAS</sequence>
<dbReference type="InterPro" id="IPR029787">
    <property type="entry name" value="Nucleotide_cyclase"/>
</dbReference>
<organism evidence="3 4">
    <name type="scientific">Glaciecola siphonariae</name>
    <dbReference type="NCBI Taxonomy" id="521012"/>
    <lineage>
        <taxon>Bacteria</taxon>
        <taxon>Pseudomonadati</taxon>
        <taxon>Pseudomonadota</taxon>
        <taxon>Gammaproteobacteria</taxon>
        <taxon>Alteromonadales</taxon>
        <taxon>Alteromonadaceae</taxon>
        <taxon>Glaciecola</taxon>
    </lineage>
</organism>
<evidence type="ECO:0000259" key="2">
    <source>
        <dbReference type="PROSITE" id="PS50125"/>
    </source>
</evidence>
<comment type="caution">
    <text evidence="3">The sequence shown here is derived from an EMBL/GenBank/DDBJ whole genome shotgun (WGS) entry which is preliminary data.</text>
</comment>
<feature type="transmembrane region" description="Helical" evidence="1">
    <location>
        <begin position="82"/>
        <end position="101"/>
    </location>
</feature>
<dbReference type="SUPFAM" id="SSF55073">
    <property type="entry name" value="Nucleotide cyclase"/>
    <property type="match status" value="1"/>
</dbReference>